<protein>
    <submittedName>
        <fullName evidence="7">Uncharacterized protein</fullName>
    </submittedName>
</protein>
<dbReference type="AlphaFoldDB" id="A0AAV0YXB3"/>
<dbReference type="GO" id="GO:0005737">
    <property type="term" value="C:cytoplasm"/>
    <property type="evidence" value="ECO:0007669"/>
    <property type="project" value="TreeGrafter"/>
</dbReference>
<keyword evidence="3" id="KW-0812">Transmembrane</keyword>
<organism evidence="7 8">
    <name type="scientific">Vicia faba</name>
    <name type="common">Broad bean</name>
    <name type="synonym">Faba vulgaris</name>
    <dbReference type="NCBI Taxonomy" id="3906"/>
    <lineage>
        <taxon>Eukaryota</taxon>
        <taxon>Viridiplantae</taxon>
        <taxon>Streptophyta</taxon>
        <taxon>Embryophyta</taxon>
        <taxon>Tracheophyta</taxon>
        <taxon>Spermatophyta</taxon>
        <taxon>Magnoliopsida</taxon>
        <taxon>eudicotyledons</taxon>
        <taxon>Gunneridae</taxon>
        <taxon>Pentapetalae</taxon>
        <taxon>rosids</taxon>
        <taxon>fabids</taxon>
        <taxon>Fabales</taxon>
        <taxon>Fabaceae</taxon>
        <taxon>Papilionoideae</taxon>
        <taxon>50 kb inversion clade</taxon>
        <taxon>NPAAA clade</taxon>
        <taxon>Hologalegina</taxon>
        <taxon>IRL clade</taxon>
        <taxon>Fabeae</taxon>
        <taxon>Vicia</taxon>
    </lineage>
</organism>
<evidence type="ECO:0000256" key="3">
    <source>
        <dbReference type="ARBA" id="ARBA00022692"/>
    </source>
</evidence>
<dbReference type="PANTHER" id="PTHR11266:SF86">
    <property type="entry name" value="PEROXISOMAL MEMBRANE PROTEIN PMP22"/>
    <property type="match status" value="1"/>
</dbReference>
<dbReference type="EMBL" id="OX451736">
    <property type="protein sequence ID" value="CAI8590639.1"/>
    <property type="molecule type" value="Genomic_DNA"/>
</dbReference>
<evidence type="ECO:0000256" key="5">
    <source>
        <dbReference type="ARBA" id="ARBA00023136"/>
    </source>
</evidence>
<keyword evidence="5" id="KW-0472">Membrane</keyword>
<proteinExistence type="inferred from homology"/>
<dbReference type="Proteomes" id="UP001157006">
    <property type="component" value="Chromosome 1L"/>
</dbReference>
<dbReference type="GO" id="GO:0016020">
    <property type="term" value="C:membrane"/>
    <property type="evidence" value="ECO:0007669"/>
    <property type="project" value="UniProtKB-SubCell"/>
</dbReference>
<accession>A0AAV0YXB3</accession>
<dbReference type="InterPro" id="IPR007248">
    <property type="entry name" value="Mpv17_PMP22"/>
</dbReference>
<evidence type="ECO:0000313" key="8">
    <source>
        <dbReference type="Proteomes" id="UP001157006"/>
    </source>
</evidence>
<evidence type="ECO:0000256" key="2">
    <source>
        <dbReference type="ARBA" id="ARBA00006824"/>
    </source>
</evidence>
<comment type="similarity">
    <text evidence="2 6">Belongs to the peroxisomal membrane protein PXMP2/4 family.</text>
</comment>
<dbReference type="PANTHER" id="PTHR11266">
    <property type="entry name" value="PEROXISOMAL MEMBRANE PROTEIN 2, PXMP2 MPV17"/>
    <property type="match status" value="1"/>
</dbReference>
<reference evidence="7 8" key="1">
    <citation type="submission" date="2023-01" db="EMBL/GenBank/DDBJ databases">
        <authorList>
            <person name="Kreplak J."/>
        </authorList>
    </citation>
    <scope>NUCLEOTIDE SEQUENCE [LARGE SCALE GENOMIC DNA]</scope>
</reference>
<evidence type="ECO:0000313" key="7">
    <source>
        <dbReference type="EMBL" id="CAI8590639.1"/>
    </source>
</evidence>
<sequence length="128" mass="14601">MKQLQEHPLRTKSITAGVLSGISDIVLRSLLGLRNFNSNDFLKVFQLILEKIFEGKKDSKTVANKVLIEQLTSSPFNNFLFMIYYGLVIEGQPWVHVKARVKKGYPSVQYASWMGNIFEPSSTIYDID</sequence>
<keyword evidence="4" id="KW-1133">Transmembrane helix</keyword>
<evidence type="ECO:0000256" key="6">
    <source>
        <dbReference type="RuleBase" id="RU363053"/>
    </source>
</evidence>
<evidence type="ECO:0000256" key="4">
    <source>
        <dbReference type="ARBA" id="ARBA00022989"/>
    </source>
</evidence>
<keyword evidence="8" id="KW-1185">Reference proteome</keyword>
<evidence type="ECO:0000256" key="1">
    <source>
        <dbReference type="ARBA" id="ARBA00004141"/>
    </source>
</evidence>
<name>A0AAV0YXB3_VICFA</name>
<gene>
    <name evidence="7" type="ORF">VFH_I450640</name>
</gene>
<comment type="subcellular location">
    <subcellularLocation>
        <location evidence="1">Membrane</location>
        <topology evidence="1">Multi-pass membrane protein</topology>
    </subcellularLocation>
</comment>